<evidence type="ECO:0000256" key="5">
    <source>
        <dbReference type="ARBA" id="ARBA00023154"/>
    </source>
</evidence>
<feature type="binding site" evidence="8">
    <location>
        <begin position="71"/>
        <end position="72"/>
    </location>
    <ligand>
        <name>substrate</name>
    </ligand>
</feature>
<feature type="site" description="Could be important to modulate the pK values of the two catalytic cysteine residues" evidence="8">
    <location>
        <position position="198"/>
    </location>
</feature>
<dbReference type="NCBIfam" id="TIGR00652">
    <property type="entry name" value="DapF"/>
    <property type="match status" value="1"/>
</dbReference>
<keyword evidence="11" id="KW-1185">Reference proteome</keyword>
<dbReference type="GO" id="GO:0009089">
    <property type="term" value="P:lysine biosynthetic process via diaminopimelate"/>
    <property type="evidence" value="ECO:0007669"/>
    <property type="project" value="UniProtKB-UniRule"/>
</dbReference>
<evidence type="ECO:0000256" key="2">
    <source>
        <dbReference type="ARBA" id="ARBA00010219"/>
    </source>
</evidence>
<comment type="caution">
    <text evidence="8">Lacks conserved residue(s) required for the propagation of feature annotation.</text>
</comment>
<keyword evidence="5 8" id="KW-0457">Lysine biosynthesis</keyword>
<dbReference type="PANTHER" id="PTHR31689:SF0">
    <property type="entry name" value="DIAMINOPIMELATE EPIMERASE"/>
    <property type="match status" value="1"/>
</dbReference>
<feature type="active site" description="Proton acceptor" evidence="8">
    <location>
        <position position="207"/>
    </location>
</feature>
<comment type="caution">
    <text evidence="10">The sequence shown here is derived from an EMBL/GenBank/DDBJ whole genome shotgun (WGS) entry which is preliminary data.</text>
</comment>
<dbReference type="InterPro" id="IPR001653">
    <property type="entry name" value="DAP_epimerase_DapF"/>
</dbReference>
<evidence type="ECO:0000256" key="1">
    <source>
        <dbReference type="ARBA" id="ARBA00005196"/>
    </source>
</evidence>
<name>A0A328C9C7_9DELT</name>
<organism evidence="10 11">
    <name type="scientific">Lujinxingia litoralis</name>
    <dbReference type="NCBI Taxonomy" id="2211119"/>
    <lineage>
        <taxon>Bacteria</taxon>
        <taxon>Deltaproteobacteria</taxon>
        <taxon>Bradymonadales</taxon>
        <taxon>Lujinxingiaceae</taxon>
        <taxon>Lujinxingia</taxon>
    </lineage>
</organism>
<gene>
    <name evidence="8 10" type="primary">dapF</name>
    <name evidence="10" type="ORF">DL240_05390</name>
</gene>
<comment type="similarity">
    <text evidence="2 8">Belongs to the diaminopimelate epimerase family.</text>
</comment>
<dbReference type="SUPFAM" id="SSF54506">
    <property type="entry name" value="Diaminopimelate epimerase-like"/>
    <property type="match status" value="2"/>
</dbReference>
<comment type="function">
    <text evidence="8">Catalyzes the stereoinversion of LL-2,6-diaminopimelate (L,L-DAP) to meso-diaminopimelate (meso-DAP), a precursor of L-lysine and an essential component of the bacterial peptidoglycan.</text>
</comment>
<evidence type="ECO:0000256" key="8">
    <source>
        <dbReference type="HAMAP-Rule" id="MF_00197"/>
    </source>
</evidence>
<proteinExistence type="inferred from homology"/>
<comment type="subunit">
    <text evidence="8">Homodimer.</text>
</comment>
<dbReference type="Pfam" id="PF01678">
    <property type="entry name" value="DAP_epimerase"/>
    <property type="match status" value="2"/>
</dbReference>
<comment type="pathway">
    <text evidence="1 8">Amino-acid biosynthesis; L-lysine biosynthesis via DAP pathway; DL-2,6-diaminopimelate from LL-2,6-diaminopimelate: step 1/1.</text>
</comment>
<dbReference type="GO" id="GO:0005829">
    <property type="term" value="C:cytosol"/>
    <property type="evidence" value="ECO:0007669"/>
    <property type="project" value="TreeGrafter"/>
</dbReference>
<feature type="active site" evidence="9">
    <location>
        <position position="70"/>
    </location>
</feature>
<dbReference type="UniPathway" id="UPA00034">
    <property type="reaction ID" value="UER00025"/>
</dbReference>
<evidence type="ECO:0000256" key="6">
    <source>
        <dbReference type="ARBA" id="ARBA00023235"/>
    </source>
</evidence>
<dbReference type="EC" id="5.1.1.7" evidence="3 8"/>
<keyword evidence="6 8" id="KW-0413">Isomerase</keyword>
<protein>
    <recommendedName>
        <fullName evidence="3 8">Diaminopimelate epimerase</fullName>
        <shortName evidence="8">DAP epimerase</shortName>
        <ecNumber evidence="3 8">5.1.1.7</ecNumber>
    </recommendedName>
    <alternativeName>
        <fullName evidence="8">PLP-independent amino acid racemase</fullName>
    </alternativeName>
</protein>
<dbReference type="PROSITE" id="PS01326">
    <property type="entry name" value="DAP_EPIMERASE"/>
    <property type="match status" value="1"/>
</dbReference>
<dbReference type="GO" id="GO:0008837">
    <property type="term" value="F:diaminopimelate epimerase activity"/>
    <property type="evidence" value="ECO:0007669"/>
    <property type="project" value="UniProtKB-UniRule"/>
</dbReference>
<dbReference type="InterPro" id="IPR018510">
    <property type="entry name" value="DAP_epimerase_AS"/>
</dbReference>
<evidence type="ECO:0000256" key="9">
    <source>
        <dbReference type="PROSITE-ProRule" id="PRU10125"/>
    </source>
</evidence>
<dbReference type="Gene3D" id="3.10.310.10">
    <property type="entry name" value="Diaminopimelate Epimerase, Chain A, domain 1"/>
    <property type="match status" value="2"/>
</dbReference>
<comment type="subcellular location">
    <subcellularLocation>
        <location evidence="8">Cytoplasm</location>
    </subcellularLocation>
</comment>
<feature type="binding site" evidence="8">
    <location>
        <begin position="208"/>
        <end position="209"/>
    </location>
    <ligand>
        <name>substrate</name>
    </ligand>
</feature>
<dbReference type="AlphaFoldDB" id="A0A328C9C7"/>
<feature type="binding site" evidence="8">
    <location>
        <position position="61"/>
    </location>
    <ligand>
        <name>substrate</name>
    </ligand>
</feature>
<evidence type="ECO:0000256" key="3">
    <source>
        <dbReference type="ARBA" id="ARBA00013080"/>
    </source>
</evidence>
<feature type="site" description="Could be important to modulate the pK values of the two catalytic cysteine residues" evidence="8">
    <location>
        <position position="150"/>
    </location>
</feature>
<feature type="binding site" evidence="8">
    <location>
        <position position="181"/>
    </location>
    <ligand>
        <name>substrate</name>
    </ligand>
</feature>
<dbReference type="HAMAP" id="MF_00197">
    <property type="entry name" value="DAP_epimerase"/>
    <property type="match status" value="1"/>
</dbReference>
<dbReference type="Proteomes" id="UP000249169">
    <property type="component" value="Unassembled WGS sequence"/>
</dbReference>
<evidence type="ECO:0000313" key="11">
    <source>
        <dbReference type="Proteomes" id="UP000249169"/>
    </source>
</evidence>
<dbReference type="PANTHER" id="PTHR31689">
    <property type="entry name" value="DIAMINOPIMELATE EPIMERASE, CHLOROPLASTIC"/>
    <property type="match status" value="1"/>
</dbReference>
<feature type="binding site" evidence="8">
    <location>
        <position position="148"/>
    </location>
    <ligand>
        <name>substrate</name>
    </ligand>
</feature>
<dbReference type="EMBL" id="QHKO01000002">
    <property type="protein sequence ID" value="RAL23594.1"/>
    <property type="molecule type" value="Genomic_DNA"/>
</dbReference>
<keyword evidence="4 8" id="KW-0028">Amino-acid biosynthesis</keyword>
<evidence type="ECO:0000313" key="10">
    <source>
        <dbReference type="EMBL" id="RAL23594.1"/>
    </source>
</evidence>
<evidence type="ECO:0000256" key="4">
    <source>
        <dbReference type="ARBA" id="ARBA00022605"/>
    </source>
</evidence>
<accession>A0A328C9C7</accession>
<feature type="binding site" evidence="8">
    <location>
        <position position="12"/>
    </location>
    <ligand>
        <name>substrate</name>
    </ligand>
</feature>
<keyword evidence="8" id="KW-0963">Cytoplasm</keyword>
<sequence length="264" mass="28658">MWAFAKYHGLGNDFVIVERAADSIDLAWVRAICDRHRGVGADGVLALARLGDDRVRMVVFNRDGSRPQMCGNGVRCAAGYARRHWGMGERLVVESDAGPRHCEVGLGEGPAAWQVRVDMGAAIVEEAPELALSHQGTRWPYVQVDMGNPHAVIFEHPNLEVIDRLGAAANADHPQFEEGTNVEFVERQDDGWRVTVYERGVGRTQACGTGACAVAAAIWAKGWGDADAPLVVELPGGTLELERRDGQIWMQGPAVEVFSGIYTG</sequence>
<comment type="catalytic activity">
    <reaction evidence="7 8">
        <text>(2S,6S)-2,6-diaminopimelate = meso-2,6-diaminopimelate</text>
        <dbReference type="Rhea" id="RHEA:15393"/>
        <dbReference type="ChEBI" id="CHEBI:57609"/>
        <dbReference type="ChEBI" id="CHEBI:57791"/>
        <dbReference type="EC" id="5.1.1.7"/>
    </reaction>
</comment>
<dbReference type="RefSeq" id="WP_111728852.1">
    <property type="nucleotide sequence ID" value="NZ_QHKO01000002.1"/>
</dbReference>
<evidence type="ECO:0000256" key="7">
    <source>
        <dbReference type="ARBA" id="ARBA00051712"/>
    </source>
</evidence>
<feature type="binding site" evidence="8">
    <location>
        <begin position="198"/>
        <end position="199"/>
    </location>
    <ligand>
        <name>substrate</name>
    </ligand>
</feature>
<reference evidence="10 11" key="1">
    <citation type="submission" date="2018-05" db="EMBL/GenBank/DDBJ databases">
        <title>Lujinxingia marina gen. nov. sp. nov., a new facultative anaerobic member of the class Deltaproteobacteria, and proposal of Lujinxingaceae fam. nov.</title>
        <authorList>
            <person name="Li C.-M."/>
        </authorList>
    </citation>
    <scope>NUCLEOTIDE SEQUENCE [LARGE SCALE GENOMIC DNA]</scope>
    <source>
        <strain evidence="10 11">B210</strain>
    </source>
</reference>
<feature type="active site" description="Proton donor" evidence="8">
    <location>
        <position position="70"/>
    </location>
</feature>